<organism evidence="1 2">
    <name type="scientific">Serpentinicella alkaliphila</name>
    <dbReference type="NCBI Taxonomy" id="1734049"/>
    <lineage>
        <taxon>Bacteria</taxon>
        <taxon>Bacillati</taxon>
        <taxon>Bacillota</taxon>
        <taxon>Clostridia</taxon>
        <taxon>Peptostreptococcales</taxon>
        <taxon>Natronincolaceae</taxon>
        <taxon>Serpentinicella</taxon>
    </lineage>
</organism>
<dbReference type="Pfam" id="PF04025">
    <property type="entry name" value="RemA-like"/>
    <property type="match status" value="1"/>
</dbReference>
<comment type="caution">
    <text evidence="1">The sequence shown here is derived from an EMBL/GenBank/DDBJ whole genome shotgun (WGS) entry which is preliminary data.</text>
</comment>
<dbReference type="RefSeq" id="WP_330571414.1">
    <property type="nucleotide sequence ID" value="NZ_CP058648.1"/>
</dbReference>
<name>A0A4R2TFQ9_9FIRM</name>
<proteinExistence type="predicted"/>
<dbReference type="Proteomes" id="UP000295504">
    <property type="component" value="Unassembled WGS sequence"/>
</dbReference>
<dbReference type="EMBL" id="SLYC01000017">
    <property type="protein sequence ID" value="TCQ02228.1"/>
    <property type="molecule type" value="Genomic_DNA"/>
</dbReference>
<protein>
    <submittedName>
        <fullName evidence="1">Uncharacterized protein DUF370</fullName>
    </submittedName>
</protein>
<evidence type="ECO:0000313" key="2">
    <source>
        <dbReference type="Proteomes" id="UP000295504"/>
    </source>
</evidence>
<gene>
    <name evidence="1" type="ORF">EDD79_10173</name>
</gene>
<reference evidence="1 2" key="1">
    <citation type="submission" date="2019-03" db="EMBL/GenBank/DDBJ databases">
        <title>Genomic Encyclopedia of Type Strains, Phase IV (KMG-IV): sequencing the most valuable type-strain genomes for metagenomic binning, comparative biology and taxonomic classification.</title>
        <authorList>
            <person name="Goeker M."/>
        </authorList>
    </citation>
    <scope>NUCLEOTIDE SEQUENCE [LARGE SCALE GENOMIC DNA]</scope>
    <source>
        <strain evidence="1 2">DSM 100013</strain>
    </source>
</reference>
<dbReference type="NCBIfam" id="NF046065">
    <property type="entry name" value="MtxRegRemB"/>
    <property type="match status" value="1"/>
</dbReference>
<evidence type="ECO:0000313" key="1">
    <source>
        <dbReference type="EMBL" id="TCQ02228.1"/>
    </source>
</evidence>
<dbReference type="AlphaFoldDB" id="A0A4R2TFQ9"/>
<accession>A0A4R2TFQ9</accession>
<keyword evidence="2" id="KW-1185">Reference proteome</keyword>
<dbReference type="InterPro" id="IPR007169">
    <property type="entry name" value="RemA-like"/>
</dbReference>
<sequence>MKGYYTNFVHLGGDVVVNKRDIVGIFDIKLSIKSKTTKKFLKTCNDEGFVSKITEEETRSFVIVNIKGKNNEIKKDSKCSSLIVYFSPISSLTLQKRAYSSY</sequence>